<dbReference type="PRINTS" id="PR00237">
    <property type="entry name" value="GPCRRHODOPSN"/>
</dbReference>
<keyword evidence="2 5" id="KW-0812">Transmembrane</keyword>
<evidence type="ECO:0000256" key="1">
    <source>
        <dbReference type="ARBA" id="ARBA00004370"/>
    </source>
</evidence>
<evidence type="ECO:0000256" key="3">
    <source>
        <dbReference type="ARBA" id="ARBA00022989"/>
    </source>
</evidence>
<evidence type="ECO:0000256" key="5">
    <source>
        <dbReference type="SAM" id="Phobius"/>
    </source>
</evidence>
<evidence type="ECO:0000256" key="2">
    <source>
        <dbReference type="ARBA" id="ARBA00022692"/>
    </source>
</evidence>
<evidence type="ECO:0000313" key="7">
    <source>
        <dbReference type="EMBL" id="KAJ8320048.1"/>
    </source>
</evidence>
<comment type="subcellular location">
    <subcellularLocation>
        <location evidence="1">Membrane</location>
    </subcellularLocation>
</comment>
<dbReference type="Proteomes" id="UP001217089">
    <property type="component" value="Unassembled WGS sequence"/>
</dbReference>
<dbReference type="EMBL" id="JARBDR010000141">
    <property type="protein sequence ID" value="KAJ8320048.1"/>
    <property type="molecule type" value="Genomic_DNA"/>
</dbReference>
<dbReference type="PROSITE" id="PS50262">
    <property type="entry name" value="G_PROTEIN_RECEP_F1_2"/>
    <property type="match status" value="1"/>
</dbReference>
<evidence type="ECO:0000256" key="4">
    <source>
        <dbReference type="ARBA" id="ARBA00023136"/>
    </source>
</evidence>
<sequence length="86" mass="9845">MLTVKVKHELLRNAKQLYYHQHPICVKGETIAFQSAISYQEEQVTFLVFLLIAIIVGNLIVLVAVVISHRKTRMTFFILHLAIAVI</sequence>
<name>A0ABQ9FS09_TEGGR</name>
<feature type="domain" description="G-protein coupled receptors family 1 profile" evidence="6">
    <location>
        <begin position="57"/>
        <end position="86"/>
    </location>
</feature>
<protein>
    <recommendedName>
        <fullName evidence="6">G-protein coupled receptors family 1 profile domain-containing protein</fullName>
    </recommendedName>
</protein>
<proteinExistence type="predicted"/>
<organism evidence="7 8">
    <name type="scientific">Tegillarca granosa</name>
    <name type="common">Malaysian cockle</name>
    <name type="synonym">Anadara granosa</name>
    <dbReference type="NCBI Taxonomy" id="220873"/>
    <lineage>
        <taxon>Eukaryota</taxon>
        <taxon>Metazoa</taxon>
        <taxon>Spiralia</taxon>
        <taxon>Lophotrochozoa</taxon>
        <taxon>Mollusca</taxon>
        <taxon>Bivalvia</taxon>
        <taxon>Autobranchia</taxon>
        <taxon>Pteriomorphia</taxon>
        <taxon>Arcoida</taxon>
        <taxon>Arcoidea</taxon>
        <taxon>Arcidae</taxon>
        <taxon>Tegillarca</taxon>
    </lineage>
</organism>
<keyword evidence="4 5" id="KW-0472">Membrane</keyword>
<comment type="caution">
    <text evidence="7">The sequence shown here is derived from an EMBL/GenBank/DDBJ whole genome shotgun (WGS) entry which is preliminary data.</text>
</comment>
<dbReference type="InterPro" id="IPR017452">
    <property type="entry name" value="GPCR_Rhodpsn_7TM"/>
</dbReference>
<evidence type="ECO:0000313" key="8">
    <source>
        <dbReference type="Proteomes" id="UP001217089"/>
    </source>
</evidence>
<keyword evidence="8" id="KW-1185">Reference proteome</keyword>
<reference evidence="7 8" key="1">
    <citation type="submission" date="2022-12" db="EMBL/GenBank/DDBJ databases">
        <title>Chromosome-level genome of Tegillarca granosa.</title>
        <authorList>
            <person name="Kim J."/>
        </authorList>
    </citation>
    <scope>NUCLEOTIDE SEQUENCE [LARGE SCALE GENOMIC DNA]</scope>
    <source>
        <strain evidence="7">Teg-2019</strain>
        <tissue evidence="7">Adductor muscle</tissue>
    </source>
</reference>
<accession>A0ABQ9FS09</accession>
<dbReference type="InterPro" id="IPR000276">
    <property type="entry name" value="GPCR_Rhodpsn"/>
</dbReference>
<dbReference type="Gene3D" id="1.20.1070.10">
    <property type="entry name" value="Rhodopsin 7-helix transmembrane proteins"/>
    <property type="match status" value="1"/>
</dbReference>
<dbReference type="SUPFAM" id="SSF81321">
    <property type="entry name" value="Family A G protein-coupled receptor-like"/>
    <property type="match status" value="1"/>
</dbReference>
<gene>
    <name evidence="7" type="ORF">KUTeg_001635</name>
</gene>
<feature type="transmembrane region" description="Helical" evidence="5">
    <location>
        <begin position="44"/>
        <end position="67"/>
    </location>
</feature>
<keyword evidence="3 5" id="KW-1133">Transmembrane helix</keyword>
<evidence type="ECO:0000259" key="6">
    <source>
        <dbReference type="PROSITE" id="PS50262"/>
    </source>
</evidence>